<evidence type="ECO:0000313" key="6">
    <source>
        <dbReference type="Proteomes" id="UP000437862"/>
    </source>
</evidence>
<keyword evidence="6" id="KW-1185">Reference proteome</keyword>
<dbReference type="SUPFAM" id="SSF103481">
    <property type="entry name" value="Multidrug resistance efflux transporter EmrE"/>
    <property type="match status" value="2"/>
</dbReference>
<reference evidence="3 6" key="3">
    <citation type="submission" date="2019-12" db="EMBL/GenBank/DDBJ databases">
        <title>Draft Genome Sequences of Six Type Strains of the Genus Massilia.</title>
        <authorList>
            <person name="Miess H."/>
            <person name="Frediansyah A."/>
            <person name="Goeker M."/>
            <person name="Gross H."/>
        </authorList>
    </citation>
    <scope>NUCLEOTIDE SEQUENCE [LARGE SCALE GENOMIC DNA]</scope>
    <source>
        <strain evidence="3 6">DSM 26639</strain>
    </source>
</reference>
<feature type="transmembrane region" description="Helical" evidence="1">
    <location>
        <begin position="135"/>
        <end position="155"/>
    </location>
</feature>
<feature type="transmembrane region" description="Helical" evidence="1">
    <location>
        <begin position="161"/>
        <end position="182"/>
    </location>
</feature>
<dbReference type="RefSeq" id="WP_145878413.1">
    <property type="nucleotide sequence ID" value="NZ_CP046904.1"/>
</dbReference>
<sequence>METTTIATQAAVPVRRPRWLGYALATTLLWGVWGACAGLPTQYGFPETLVYVVWALTMIPPALVALRRNGWRVRRDPRSVAYGLAIGLLGAGGQMVLFYAVKAGPAYLIFPLISLSPVITIALSYLLLRERTGALGVAGIVLAICALPLFDYAPGAGPREYGVWFVLALAVLAAWGLQAYFIKLANASMDAESIFFYMTLSALLVIPAALAMTDFTQPINYGPSGPLLAAVTQVLNAIGALTLVYAFRHGKALVVSPLVNAGAPLLTTLIAMAAAGTLPNGYKVAGIALALAAALCLALQPENDQPNQGA</sequence>
<dbReference type="GO" id="GO:0016020">
    <property type="term" value="C:membrane"/>
    <property type="evidence" value="ECO:0007669"/>
    <property type="project" value="InterPro"/>
</dbReference>
<feature type="domain" description="EamA" evidence="2">
    <location>
        <begin position="19"/>
        <end position="147"/>
    </location>
</feature>
<reference evidence="4" key="2">
    <citation type="submission" date="2019-07" db="EMBL/GenBank/DDBJ databases">
        <authorList>
            <person name="Whitman W."/>
            <person name="Huntemann M."/>
            <person name="Clum A."/>
            <person name="Pillay M."/>
            <person name="Palaniappan K."/>
            <person name="Varghese N."/>
            <person name="Mikhailova N."/>
            <person name="Stamatis D."/>
            <person name="Reddy T."/>
            <person name="Daum C."/>
            <person name="Shapiro N."/>
            <person name="Ivanova N."/>
            <person name="Kyrpides N."/>
            <person name="Woyke T."/>
        </authorList>
    </citation>
    <scope>NUCLEOTIDE SEQUENCE</scope>
    <source>
        <strain evidence="4">CGMCC 1.10685</strain>
    </source>
</reference>
<feature type="domain" description="EamA" evidence="2">
    <location>
        <begin position="164"/>
        <end position="297"/>
    </location>
</feature>
<dbReference type="InterPro" id="IPR037185">
    <property type="entry name" value="EmrE-like"/>
</dbReference>
<dbReference type="OrthoDB" id="7541381at2"/>
<organism evidence="4 5">
    <name type="scientific">Pseudoduganella flava</name>
    <dbReference type="NCBI Taxonomy" id="871742"/>
    <lineage>
        <taxon>Bacteria</taxon>
        <taxon>Pseudomonadati</taxon>
        <taxon>Pseudomonadota</taxon>
        <taxon>Betaproteobacteria</taxon>
        <taxon>Burkholderiales</taxon>
        <taxon>Oxalobacteraceae</taxon>
        <taxon>Telluria group</taxon>
        <taxon>Pseudoduganella</taxon>
    </lineage>
</organism>
<dbReference type="Pfam" id="PF00892">
    <property type="entry name" value="EamA"/>
    <property type="match status" value="2"/>
</dbReference>
<feature type="transmembrane region" description="Helical" evidence="1">
    <location>
        <begin position="49"/>
        <end position="67"/>
    </location>
</feature>
<dbReference type="AlphaFoldDB" id="A0A562PK91"/>
<evidence type="ECO:0000313" key="3">
    <source>
        <dbReference type="EMBL" id="QGZ42322.1"/>
    </source>
</evidence>
<feature type="transmembrane region" description="Helical" evidence="1">
    <location>
        <begin position="194"/>
        <end position="213"/>
    </location>
</feature>
<keyword evidence="1" id="KW-0472">Membrane</keyword>
<reference evidence="4 5" key="1">
    <citation type="journal article" date="2015" name="Stand. Genomic Sci.">
        <title>Genomic Encyclopedia of Bacterial and Archaeal Type Strains, Phase III: the genomes of soil and plant-associated and newly described type strains.</title>
        <authorList>
            <person name="Whitman W.B."/>
            <person name="Woyke T."/>
            <person name="Klenk H.P."/>
            <person name="Zhou Y."/>
            <person name="Lilburn T.G."/>
            <person name="Beck B.J."/>
            <person name="De Vos P."/>
            <person name="Vandamme P."/>
            <person name="Eisen J.A."/>
            <person name="Garrity G."/>
            <person name="Hugenholtz P."/>
            <person name="Kyrpides N.C."/>
        </authorList>
    </citation>
    <scope>NUCLEOTIDE SEQUENCE [LARGE SCALE GENOMIC DNA]</scope>
    <source>
        <strain evidence="4 5">CGMCC 1.10685</strain>
    </source>
</reference>
<feature type="transmembrane region" description="Helical" evidence="1">
    <location>
        <begin position="225"/>
        <end position="247"/>
    </location>
</feature>
<dbReference type="Proteomes" id="UP000315112">
    <property type="component" value="Unassembled WGS sequence"/>
</dbReference>
<evidence type="ECO:0000313" key="5">
    <source>
        <dbReference type="Proteomes" id="UP000315112"/>
    </source>
</evidence>
<evidence type="ECO:0000259" key="2">
    <source>
        <dbReference type="Pfam" id="PF00892"/>
    </source>
</evidence>
<keyword evidence="1" id="KW-1133">Transmembrane helix</keyword>
<keyword evidence="1" id="KW-0812">Transmembrane</keyword>
<feature type="transmembrane region" description="Helical" evidence="1">
    <location>
        <begin position="19"/>
        <end position="43"/>
    </location>
</feature>
<feature type="transmembrane region" description="Helical" evidence="1">
    <location>
        <begin position="79"/>
        <end position="101"/>
    </location>
</feature>
<dbReference type="PANTHER" id="PTHR22911:SF137">
    <property type="entry name" value="SOLUTE CARRIER FAMILY 35 MEMBER G2-RELATED"/>
    <property type="match status" value="1"/>
</dbReference>
<dbReference type="EMBL" id="CP046904">
    <property type="protein sequence ID" value="QGZ42322.1"/>
    <property type="molecule type" value="Genomic_DNA"/>
</dbReference>
<proteinExistence type="predicted"/>
<dbReference type="EMBL" id="VLKW01000008">
    <property type="protein sequence ID" value="TWI44872.1"/>
    <property type="molecule type" value="Genomic_DNA"/>
</dbReference>
<protein>
    <submittedName>
        <fullName evidence="3">EamA family transporter</fullName>
    </submittedName>
    <submittedName>
        <fullName evidence="4">Putative membrane protein</fullName>
    </submittedName>
</protein>
<feature type="transmembrane region" description="Helical" evidence="1">
    <location>
        <begin position="281"/>
        <end position="299"/>
    </location>
</feature>
<accession>A0A562PK91</accession>
<gene>
    <name evidence="3" type="ORF">GO485_26985</name>
    <name evidence="4" type="ORF">IP92_04046</name>
</gene>
<dbReference type="PANTHER" id="PTHR22911">
    <property type="entry name" value="ACYL-MALONYL CONDENSING ENZYME-RELATED"/>
    <property type="match status" value="1"/>
</dbReference>
<evidence type="ECO:0000256" key="1">
    <source>
        <dbReference type="SAM" id="Phobius"/>
    </source>
</evidence>
<feature type="transmembrane region" description="Helical" evidence="1">
    <location>
        <begin position="107"/>
        <end position="128"/>
    </location>
</feature>
<name>A0A562PK91_9BURK</name>
<dbReference type="InterPro" id="IPR000620">
    <property type="entry name" value="EamA_dom"/>
</dbReference>
<dbReference type="Proteomes" id="UP000437862">
    <property type="component" value="Chromosome"/>
</dbReference>
<evidence type="ECO:0000313" key="4">
    <source>
        <dbReference type="EMBL" id="TWI44872.1"/>
    </source>
</evidence>
<feature type="transmembrane region" description="Helical" evidence="1">
    <location>
        <begin position="254"/>
        <end position="275"/>
    </location>
</feature>